<dbReference type="EMBL" id="CP012670">
    <property type="protein sequence ID" value="AUX27217.1"/>
    <property type="molecule type" value="Genomic_DNA"/>
</dbReference>
<accession>A0A4P2QBW9</accession>
<name>A0A4P2QBW9_SORCE</name>
<evidence type="ECO:0000313" key="2">
    <source>
        <dbReference type="Proteomes" id="UP000295781"/>
    </source>
</evidence>
<sequence length="109" mass="11964">MLGLFNLSYRCALAAEAAGRPEIPVVAFDFEPQTVELMRAGRIAATHTQRQYYEGYLVPYILYGIETIGLDATKAILAPQLVGGDKVDIGLDVVPGDRVDEYINFLDQA</sequence>
<dbReference type="InterPro" id="IPR028082">
    <property type="entry name" value="Peripla_BP_I"/>
</dbReference>
<reference evidence="1 2" key="1">
    <citation type="submission" date="2015-09" db="EMBL/GenBank/DDBJ databases">
        <title>Sorangium comparison.</title>
        <authorList>
            <person name="Zaburannyi N."/>
            <person name="Bunk B."/>
            <person name="Overmann J."/>
            <person name="Mueller R."/>
        </authorList>
    </citation>
    <scope>NUCLEOTIDE SEQUENCE [LARGE SCALE GENOMIC DNA]</scope>
    <source>
        <strain evidence="1 2">So ceGT47</strain>
    </source>
</reference>
<dbReference type="AlphaFoldDB" id="A0A4P2QBW9"/>
<evidence type="ECO:0008006" key="3">
    <source>
        <dbReference type="Google" id="ProtNLM"/>
    </source>
</evidence>
<evidence type="ECO:0000313" key="1">
    <source>
        <dbReference type="EMBL" id="AUX27217.1"/>
    </source>
</evidence>
<organism evidence="1 2">
    <name type="scientific">Sorangium cellulosum</name>
    <name type="common">Polyangium cellulosum</name>
    <dbReference type="NCBI Taxonomy" id="56"/>
    <lineage>
        <taxon>Bacteria</taxon>
        <taxon>Pseudomonadati</taxon>
        <taxon>Myxococcota</taxon>
        <taxon>Polyangia</taxon>
        <taxon>Polyangiales</taxon>
        <taxon>Polyangiaceae</taxon>
        <taxon>Sorangium</taxon>
    </lineage>
</organism>
<dbReference type="Gene3D" id="3.40.50.2300">
    <property type="match status" value="1"/>
</dbReference>
<dbReference type="Proteomes" id="UP000295781">
    <property type="component" value="Chromosome"/>
</dbReference>
<dbReference type="SUPFAM" id="SSF53822">
    <property type="entry name" value="Periplasmic binding protein-like I"/>
    <property type="match status" value="1"/>
</dbReference>
<gene>
    <name evidence="1" type="ORF">SOCEGT47_078000</name>
</gene>
<proteinExistence type="predicted"/>
<protein>
    <recommendedName>
        <fullName evidence="3">Periplasmic binding protein domain-containing protein</fullName>
    </recommendedName>
</protein>